<organism evidence="1 2">
    <name type="scientific">Hibiscus sabdariffa</name>
    <name type="common">roselle</name>
    <dbReference type="NCBI Taxonomy" id="183260"/>
    <lineage>
        <taxon>Eukaryota</taxon>
        <taxon>Viridiplantae</taxon>
        <taxon>Streptophyta</taxon>
        <taxon>Embryophyta</taxon>
        <taxon>Tracheophyta</taxon>
        <taxon>Spermatophyta</taxon>
        <taxon>Magnoliopsida</taxon>
        <taxon>eudicotyledons</taxon>
        <taxon>Gunneridae</taxon>
        <taxon>Pentapetalae</taxon>
        <taxon>rosids</taxon>
        <taxon>malvids</taxon>
        <taxon>Malvales</taxon>
        <taxon>Malvaceae</taxon>
        <taxon>Malvoideae</taxon>
        <taxon>Hibiscus</taxon>
    </lineage>
</organism>
<reference evidence="1 2" key="1">
    <citation type="journal article" date="2024" name="G3 (Bethesda)">
        <title>Genome assembly of Hibiscus sabdariffa L. provides insights into metabolisms of medicinal natural products.</title>
        <authorList>
            <person name="Kim T."/>
        </authorList>
    </citation>
    <scope>NUCLEOTIDE SEQUENCE [LARGE SCALE GENOMIC DNA]</scope>
    <source>
        <strain evidence="1">TK-2024</strain>
        <tissue evidence="1">Old leaves</tissue>
    </source>
</reference>
<keyword evidence="2" id="KW-1185">Reference proteome</keyword>
<dbReference type="Proteomes" id="UP001396334">
    <property type="component" value="Unassembled WGS sequence"/>
</dbReference>
<sequence length="79" mass="9198">MTARRAQGLVVPMWVPQAENLEQFINRDRTQEYGSQWCPNNHVVTDSTTKDECHNGGRAYSGGYPCQHRHYQRTLFTEK</sequence>
<dbReference type="EMBL" id="JBBPBN010000022">
    <property type="protein sequence ID" value="KAK9013005.1"/>
    <property type="molecule type" value="Genomic_DNA"/>
</dbReference>
<evidence type="ECO:0000313" key="2">
    <source>
        <dbReference type="Proteomes" id="UP001396334"/>
    </source>
</evidence>
<protein>
    <submittedName>
        <fullName evidence="1">Uncharacterized protein</fullName>
    </submittedName>
</protein>
<name>A0ABR2RJ78_9ROSI</name>
<gene>
    <name evidence="1" type="ORF">V6N11_041029</name>
</gene>
<proteinExistence type="predicted"/>
<comment type="caution">
    <text evidence="1">The sequence shown here is derived from an EMBL/GenBank/DDBJ whole genome shotgun (WGS) entry which is preliminary data.</text>
</comment>
<evidence type="ECO:0000313" key="1">
    <source>
        <dbReference type="EMBL" id="KAK9013005.1"/>
    </source>
</evidence>
<accession>A0ABR2RJ78</accession>